<reference evidence="2 3" key="1">
    <citation type="submission" date="2020-08" db="EMBL/GenBank/DDBJ databases">
        <title>Sequencing the genomes of 1000 actinobacteria strains.</title>
        <authorList>
            <person name="Klenk H.-P."/>
        </authorList>
    </citation>
    <scope>NUCLEOTIDE SEQUENCE [LARGE SCALE GENOMIC DNA]</scope>
    <source>
        <strain evidence="2 3">DSM 102030</strain>
    </source>
</reference>
<evidence type="ECO:0000313" key="2">
    <source>
        <dbReference type="EMBL" id="MBB4932700.1"/>
    </source>
</evidence>
<feature type="region of interest" description="Disordered" evidence="1">
    <location>
        <begin position="254"/>
        <end position="277"/>
    </location>
</feature>
<name>A0A7W7W4G0_9ACTN</name>
<proteinExistence type="predicted"/>
<keyword evidence="3" id="KW-1185">Reference proteome</keyword>
<feature type="compositionally biased region" description="Polar residues" evidence="1">
    <location>
        <begin position="169"/>
        <end position="179"/>
    </location>
</feature>
<sequence>MGPVRVRTGPTIVPGPPHPSAAAFRGRGSMLGAVPDGGAPDGSGEDGGWVGLLVTGTGGGRLGAQRGSEGGGWPGSRWSRRVPGGSAPDGSSEGTGWVGGGSWCRPAQGSGPIFVPILRISCLPSATKARNPQDRRPGHSQSGHSGRAEARAAPKPTVRTDSAPRPAPQTLSARPSTENHTTDTPTGPHHQPPPPLHAPPSGTSRDPRRPAHHRPSLPSLGAQPPTHRPDGHYFGPFGVIVVPVTRVTMRCAGTPRVSAASRVTRPSADQARGRPFT</sequence>
<accession>A0A7W7W4G0</accession>
<evidence type="ECO:0000256" key="1">
    <source>
        <dbReference type="SAM" id="MobiDB-lite"/>
    </source>
</evidence>
<dbReference type="Proteomes" id="UP000523007">
    <property type="component" value="Unassembled WGS sequence"/>
</dbReference>
<feature type="region of interest" description="Disordered" evidence="1">
    <location>
        <begin position="126"/>
        <end position="231"/>
    </location>
</feature>
<dbReference type="AlphaFoldDB" id="A0A7W7W4G0"/>
<feature type="compositionally biased region" description="Gly residues" evidence="1">
    <location>
        <begin position="57"/>
        <end position="74"/>
    </location>
</feature>
<evidence type="ECO:0000313" key="3">
    <source>
        <dbReference type="Proteomes" id="UP000523007"/>
    </source>
</evidence>
<protein>
    <submittedName>
        <fullName evidence="2">Uncharacterized protein</fullName>
    </submittedName>
</protein>
<organism evidence="2 3">
    <name type="scientific">Lipingzhangella halophila</name>
    <dbReference type="NCBI Taxonomy" id="1783352"/>
    <lineage>
        <taxon>Bacteria</taxon>
        <taxon>Bacillati</taxon>
        <taxon>Actinomycetota</taxon>
        <taxon>Actinomycetes</taxon>
        <taxon>Streptosporangiales</taxon>
        <taxon>Nocardiopsidaceae</taxon>
        <taxon>Lipingzhangella</taxon>
    </lineage>
</organism>
<feature type="region of interest" description="Disordered" evidence="1">
    <location>
        <begin position="57"/>
        <end position="103"/>
    </location>
</feature>
<gene>
    <name evidence="2" type="ORF">F4561_003520</name>
</gene>
<dbReference type="EMBL" id="JACHJT010000001">
    <property type="protein sequence ID" value="MBB4932700.1"/>
    <property type="molecule type" value="Genomic_DNA"/>
</dbReference>
<comment type="caution">
    <text evidence="2">The sequence shown here is derived from an EMBL/GenBank/DDBJ whole genome shotgun (WGS) entry which is preliminary data.</text>
</comment>